<protein>
    <submittedName>
        <fullName evidence="1">Uncharacterized protein</fullName>
    </submittedName>
</protein>
<accession>A0ABR1V374</accession>
<name>A0ABR1V374_9PEZI</name>
<gene>
    <name evidence="1" type="ORF">PG997_012381</name>
</gene>
<organism evidence="1 2">
    <name type="scientific">Apiospora hydei</name>
    <dbReference type="NCBI Taxonomy" id="1337664"/>
    <lineage>
        <taxon>Eukaryota</taxon>
        <taxon>Fungi</taxon>
        <taxon>Dikarya</taxon>
        <taxon>Ascomycota</taxon>
        <taxon>Pezizomycotina</taxon>
        <taxon>Sordariomycetes</taxon>
        <taxon>Xylariomycetidae</taxon>
        <taxon>Amphisphaeriales</taxon>
        <taxon>Apiosporaceae</taxon>
        <taxon>Apiospora</taxon>
    </lineage>
</organism>
<dbReference type="EMBL" id="JAQQWN010000009">
    <property type="protein sequence ID" value="KAK8065634.1"/>
    <property type="molecule type" value="Genomic_DNA"/>
</dbReference>
<reference evidence="1 2" key="1">
    <citation type="submission" date="2023-01" db="EMBL/GenBank/DDBJ databases">
        <title>Analysis of 21 Apiospora genomes using comparative genomics revels a genus with tremendous synthesis potential of carbohydrate active enzymes and secondary metabolites.</title>
        <authorList>
            <person name="Sorensen T."/>
        </authorList>
    </citation>
    <scope>NUCLEOTIDE SEQUENCE [LARGE SCALE GENOMIC DNA]</scope>
    <source>
        <strain evidence="1 2">CBS 114990</strain>
    </source>
</reference>
<dbReference type="RefSeq" id="XP_066662387.1">
    <property type="nucleotide sequence ID" value="XM_066816695.1"/>
</dbReference>
<dbReference type="Proteomes" id="UP001433268">
    <property type="component" value="Unassembled WGS sequence"/>
</dbReference>
<sequence>MSLRIDARFLAGQRFVNIVRGFLMHNSKPAPLDCQHTAGSHTPGIGRIDGEGDGVDESIDTFSARHITPQADRLCTPTYIPYAVVVALDAALAQAVRLKTGAGIAGPDPPPAPWYFLDLARLTCGPQKQSTLYSGF</sequence>
<proteinExistence type="predicted"/>
<dbReference type="GeneID" id="92049755"/>
<evidence type="ECO:0000313" key="2">
    <source>
        <dbReference type="Proteomes" id="UP001433268"/>
    </source>
</evidence>
<keyword evidence="2" id="KW-1185">Reference proteome</keyword>
<evidence type="ECO:0000313" key="1">
    <source>
        <dbReference type="EMBL" id="KAK8065634.1"/>
    </source>
</evidence>
<comment type="caution">
    <text evidence="1">The sequence shown here is derived from an EMBL/GenBank/DDBJ whole genome shotgun (WGS) entry which is preliminary data.</text>
</comment>